<dbReference type="GO" id="GO:0003700">
    <property type="term" value="F:DNA-binding transcription factor activity"/>
    <property type="evidence" value="ECO:0007669"/>
    <property type="project" value="TreeGrafter"/>
</dbReference>
<dbReference type="RefSeq" id="WP_087106469.1">
    <property type="nucleotide sequence ID" value="NZ_CBCSCN010000004.1"/>
</dbReference>
<feature type="domain" description="HTH tetR-type" evidence="4">
    <location>
        <begin position="17"/>
        <end position="77"/>
    </location>
</feature>
<dbReference type="GO" id="GO:0000976">
    <property type="term" value="F:transcription cis-regulatory region binding"/>
    <property type="evidence" value="ECO:0007669"/>
    <property type="project" value="TreeGrafter"/>
</dbReference>
<keyword evidence="6" id="KW-1185">Reference proteome</keyword>
<dbReference type="Gene3D" id="1.10.357.10">
    <property type="entry name" value="Tetracycline Repressor, domain 2"/>
    <property type="match status" value="1"/>
</dbReference>
<dbReference type="Proteomes" id="UP000196573">
    <property type="component" value="Unassembled WGS sequence"/>
</dbReference>
<dbReference type="InterPro" id="IPR036271">
    <property type="entry name" value="Tet_transcr_reg_TetR-rel_C_sf"/>
</dbReference>
<dbReference type="InterPro" id="IPR050109">
    <property type="entry name" value="HTH-type_TetR-like_transc_reg"/>
</dbReference>
<dbReference type="InterPro" id="IPR001647">
    <property type="entry name" value="HTH_TetR"/>
</dbReference>
<evidence type="ECO:0000259" key="4">
    <source>
        <dbReference type="PROSITE" id="PS50977"/>
    </source>
</evidence>
<evidence type="ECO:0000256" key="2">
    <source>
        <dbReference type="ARBA" id="ARBA00023125"/>
    </source>
</evidence>
<evidence type="ECO:0000256" key="3">
    <source>
        <dbReference type="PROSITE-ProRule" id="PRU00335"/>
    </source>
</evidence>
<dbReference type="SUPFAM" id="SSF46689">
    <property type="entry name" value="Homeodomain-like"/>
    <property type="match status" value="1"/>
</dbReference>
<dbReference type="SUPFAM" id="SSF48498">
    <property type="entry name" value="Tetracyclin repressor-like, C-terminal domain"/>
    <property type="match status" value="1"/>
</dbReference>
<reference evidence="5 6" key="1">
    <citation type="submission" date="2017-03" db="EMBL/GenBank/DDBJ databases">
        <authorList>
            <person name="Afonso C.L."/>
            <person name="Miller P.J."/>
            <person name="Scott M.A."/>
            <person name="Spackman E."/>
            <person name="Goraichik I."/>
            <person name="Dimitrov K.M."/>
            <person name="Suarez D.L."/>
            <person name="Swayne D.E."/>
        </authorList>
    </citation>
    <scope>NUCLEOTIDE SEQUENCE [LARGE SCALE GENOMIC DNA]</scope>
    <source>
        <strain evidence="5">SB41UT1</strain>
    </source>
</reference>
<dbReference type="PROSITE" id="PS50977">
    <property type="entry name" value="HTH_TETR_2"/>
    <property type="match status" value="1"/>
</dbReference>
<dbReference type="PANTHER" id="PTHR30055">
    <property type="entry name" value="HTH-TYPE TRANSCRIPTIONAL REGULATOR RUTR"/>
    <property type="match status" value="1"/>
</dbReference>
<evidence type="ECO:0000313" key="5">
    <source>
        <dbReference type="EMBL" id="SMA34867.1"/>
    </source>
</evidence>
<gene>
    <name evidence="5" type="primary">kstR2_2</name>
    <name evidence="5" type="ORF">EHSB41UT_00460</name>
</gene>
<keyword evidence="2 3" id="KW-0238">DNA-binding</keyword>
<feature type="DNA-binding region" description="H-T-H motif" evidence="3">
    <location>
        <begin position="40"/>
        <end position="59"/>
    </location>
</feature>
<name>A0A1X7AEL3_9GAMM</name>
<dbReference type="InterPro" id="IPR009057">
    <property type="entry name" value="Homeodomain-like_sf"/>
</dbReference>
<dbReference type="PRINTS" id="PR00455">
    <property type="entry name" value="HTHTETR"/>
</dbReference>
<protein>
    <submittedName>
        <fullName evidence="5">HTH-type transcriptional repressor KstR2</fullName>
    </submittedName>
</protein>
<accession>A0A1X7AEL3</accession>
<dbReference type="Pfam" id="PF17932">
    <property type="entry name" value="TetR_C_24"/>
    <property type="match status" value="1"/>
</dbReference>
<keyword evidence="1" id="KW-0175">Coiled coil</keyword>
<dbReference type="Pfam" id="PF00440">
    <property type="entry name" value="TetR_N"/>
    <property type="match status" value="1"/>
</dbReference>
<proteinExistence type="predicted"/>
<dbReference type="AlphaFoldDB" id="A0A1X7AEL3"/>
<dbReference type="InterPro" id="IPR041490">
    <property type="entry name" value="KstR2_TetR_C"/>
</dbReference>
<evidence type="ECO:0000256" key="1">
    <source>
        <dbReference type="ARBA" id="ARBA00023054"/>
    </source>
</evidence>
<organism evidence="5 6">
    <name type="scientific">Parendozoicomonas haliclonae</name>
    <dbReference type="NCBI Taxonomy" id="1960125"/>
    <lineage>
        <taxon>Bacteria</taxon>
        <taxon>Pseudomonadati</taxon>
        <taxon>Pseudomonadota</taxon>
        <taxon>Gammaproteobacteria</taxon>
        <taxon>Oceanospirillales</taxon>
        <taxon>Endozoicomonadaceae</taxon>
        <taxon>Parendozoicomonas</taxon>
    </lineage>
</organism>
<dbReference type="EMBL" id="FWPT01000001">
    <property type="protein sequence ID" value="SMA34867.1"/>
    <property type="molecule type" value="Genomic_DNA"/>
</dbReference>
<dbReference type="PANTHER" id="PTHR30055:SF183">
    <property type="entry name" value="NUCLEOID OCCLUSION FACTOR SLMA"/>
    <property type="match status" value="1"/>
</dbReference>
<sequence>MSDTVAIRPPAAAIDEQSPRERLLMAAASLFRSKGYDRTTVRDIANEVGILSGSIFHHFRNKDEILRAVMADCVDTLLINMDKALASAQTPEQRLRAMIRCELESILGEQGNALTVLVFEWRALSEESKTSLLASRSQYEQLWHHELQLAEDAGLVKESIDPLILRRFLGGALYWTTHWYQSDGDYNIDQLTEQAMALVMK</sequence>
<dbReference type="OrthoDB" id="5293556at2"/>
<evidence type="ECO:0000313" key="6">
    <source>
        <dbReference type="Proteomes" id="UP000196573"/>
    </source>
</evidence>